<dbReference type="Proteomes" id="UP000051530">
    <property type="component" value="Unassembled WGS sequence"/>
</dbReference>
<organism evidence="3 4">
    <name type="scientific">Pseudoloma neurophilia</name>
    <dbReference type="NCBI Taxonomy" id="146866"/>
    <lineage>
        <taxon>Eukaryota</taxon>
        <taxon>Fungi</taxon>
        <taxon>Fungi incertae sedis</taxon>
        <taxon>Microsporidia</taxon>
        <taxon>Pseudoloma</taxon>
    </lineage>
</organism>
<evidence type="ECO:0000256" key="1">
    <source>
        <dbReference type="SAM" id="MobiDB-lite"/>
    </source>
</evidence>
<dbReference type="AlphaFoldDB" id="A0A0R0M1K6"/>
<proteinExistence type="predicted"/>
<keyword evidence="2" id="KW-0732">Signal</keyword>
<gene>
    <name evidence="3" type="ORF">M153_21640002084</name>
</gene>
<evidence type="ECO:0000313" key="3">
    <source>
        <dbReference type="EMBL" id="KRH92903.1"/>
    </source>
</evidence>
<keyword evidence="4" id="KW-1185">Reference proteome</keyword>
<feature type="compositionally biased region" description="Basic residues" evidence="1">
    <location>
        <begin position="258"/>
        <end position="267"/>
    </location>
</feature>
<feature type="compositionally biased region" description="Low complexity" evidence="1">
    <location>
        <begin position="174"/>
        <end position="188"/>
    </location>
</feature>
<evidence type="ECO:0000256" key="2">
    <source>
        <dbReference type="SAM" id="SignalP"/>
    </source>
</evidence>
<feature type="compositionally biased region" description="Polar residues" evidence="1">
    <location>
        <begin position="189"/>
        <end position="199"/>
    </location>
</feature>
<feature type="compositionally biased region" description="Low complexity" evidence="1">
    <location>
        <begin position="108"/>
        <end position="122"/>
    </location>
</feature>
<protein>
    <submittedName>
        <fullName evidence="3">Uncharacterized protein</fullName>
    </submittedName>
</protein>
<feature type="compositionally biased region" description="Polar residues" evidence="1">
    <location>
        <begin position="207"/>
        <end position="219"/>
    </location>
</feature>
<accession>A0A0R0M1K6</accession>
<feature type="compositionally biased region" description="Polar residues" evidence="1">
    <location>
        <begin position="75"/>
        <end position="89"/>
    </location>
</feature>
<name>A0A0R0M1K6_9MICR</name>
<comment type="caution">
    <text evidence="3">The sequence shown here is derived from an EMBL/GenBank/DDBJ whole genome shotgun (WGS) entry which is preliminary data.</text>
</comment>
<evidence type="ECO:0000313" key="4">
    <source>
        <dbReference type="Proteomes" id="UP000051530"/>
    </source>
</evidence>
<dbReference type="EMBL" id="LGUB01000599">
    <property type="protein sequence ID" value="KRH92903.1"/>
    <property type="molecule type" value="Genomic_DNA"/>
</dbReference>
<dbReference type="VEuPathDB" id="MicrosporidiaDB:M153_21640002084"/>
<feature type="compositionally biased region" description="Low complexity" evidence="1">
    <location>
        <begin position="130"/>
        <end position="144"/>
    </location>
</feature>
<feature type="signal peptide" evidence="2">
    <location>
        <begin position="1"/>
        <end position="22"/>
    </location>
</feature>
<feature type="region of interest" description="Disordered" evidence="1">
    <location>
        <begin position="65"/>
        <end position="269"/>
    </location>
</feature>
<reference evidence="3 4" key="1">
    <citation type="submission" date="2015-07" db="EMBL/GenBank/DDBJ databases">
        <title>The genome of Pseudoloma neurophilia, a relevant intracellular parasite of the zebrafish.</title>
        <authorList>
            <person name="Ndikumana S."/>
            <person name="Pelin A."/>
            <person name="Sanders J."/>
            <person name="Corradi N."/>
        </authorList>
    </citation>
    <scope>NUCLEOTIDE SEQUENCE [LARGE SCALE GENOMIC DNA]</scope>
    <source>
        <strain evidence="3 4">MK1</strain>
    </source>
</reference>
<feature type="chain" id="PRO_5006399092" evidence="2">
    <location>
        <begin position="23"/>
        <end position="287"/>
    </location>
</feature>
<sequence>MEPLRLISNSFKLLFFIFFIEAAIGNLRHHGRQPFNWRRRAQRCEQNPKISKELKEKIEQLKKCDLFSEAPNGSPFGSNPQDQNMSQNPAEVPASNAPGSNPQDQNVSQPPAEAPASSAPDSNPQDQNVSQPPAEAPASSAPDSNPQDQNVSQPPAEAPASSAPDSNPQDQNVSQPPAEAPASSAPDSNPQDQNMSQNPAEVPASNAPGSNPQDQNVSQPPAEAPKDNETKQIVPASGSPDKSACEECDSEEIEPVKPRRSSRRKNSSNKLPIALTFFVAFFVLTCV</sequence>
<feature type="compositionally biased region" description="Low complexity" evidence="1">
    <location>
        <begin position="152"/>
        <end position="166"/>
    </location>
</feature>
<feature type="compositionally biased region" description="Polar residues" evidence="1">
    <location>
        <begin position="97"/>
        <end position="107"/>
    </location>
</feature>